<feature type="coiled-coil region" evidence="18">
    <location>
        <begin position="32"/>
        <end position="102"/>
    </location>
</feature>
<evidence type="ECO:0000256" key="18">
    <source>
        <dbReference type="SAM" id="Coils"/>
    </source>
</evidence>
<organism evidence="19 20">
    <name type="scientific">Undibacter mobilis</name>
    <dbReference type="NCBI Taxonomy" id="2292256"/>
    <lineage>
        <taxon>Bacteria</taxon>
        <taxon>Pseudomonadati</taxon>
        <taxon>Pseudomonadota</taxon>
        <taxon>Alphaproteobacteria</taxon>
        <taxon>Hyphomicrobiales</taxon>
        <taxon>Nitrobacteraceae</taxon>
        <taxon>Undibacter</taxon>
    </lineage>
</organism>
<protein>
    <recommendedName>
        <fullName evidence="16">ATP synthase subunit b</fullName>
    </recommendedName>
    <alternativeName>
        <fullName evidence="16">ATP synthase F(0) sector subunit b</fullName>
    </alternativeName>
    <alternativeName>
        <fullName evidence="16">ATPase subunit I</fullName>
    </alternativeName>
    <alternativeName>
        <fullName evidence="16">F-type ATPase subunit b</fullName>
        <shortName evidence="16">F-ATPase subunit b</shortName>
    </alternativeName>
</protein>
<keyword evidence="3 16" id="KW-0813">Transport</keyword>
<evidence type="ECO:0000256" key="5">
    <source>
        <dbReference type="ARBA" id="ARBA00022519"/>
    </source>
</evidence>
<dbReference type="AlphaFoldDB" id="A0A371B7U2"/>
<dbReference type="Pfam" id="PF00430">
    <property type="entry name" value="ATP-synt_B"/>
    <property type="match status" value="1"/>
</dbReference>
<dbReference type="Proteomes" id="UP000263993">
    <property type="component" value="Unassembled WGS sequence"/>
</dbReference>
<dbReference type="GO" id="GO:0005886">
    <property type="term" value="C:plasma membrane"/>
    <property type="evidence" value="ECO:0007669"/>
    <property type="project" value="UniProtKB-SubCell"/>
</dbReference>
<evidence type="ECO:0000256" key="6">
    <source>
        <dbReference type="ARBA" id="ARBA00022547"/>
    </source>
</evidence>
<dbReference type="EMBL" id="QRGO01000001">
    <property type="protein sequence ID" value="RDV03640.1"/>
    <property type="molecule type" value="Genomic_DNA"/>
</dbReference>
<keyword evidence="4 16" id="KW-1003">Cell membrane</keyword>
<keyword evidence="12 16" id="KW-0066">ATP synthesis</keyword>
<evidence type="ECO:0000256" key="8">
    <source>
        <dbReference type="ARBA" id="ARBA00022781"/>
    </source>
</evidence>
<accession>A0A371B7U2</accession>
<evidence type="ECO:0000256" key="2">
    <source>
        <dbReference type="ARBA" id="ARBA00005513"/>
    </source>
</evidence>
<evidence type="ECO:0000256" key="9">
    <source>
        <dbReference type="ARBA" id="ARBA00022989"/>
    </source>
</evidence>
<feature type="transmembrane region" description="Helical" evidence="16">
    <location>
        <begin position="12"/>
        <end position="32"/>
    </location>
</feature>
<evidence type="ECO:0000256" key="11">
    <source>
        <dbReference type="ARBA" id="ARBA00023136"/>
    </source>
</evidence>
<dbReference type="PANTHER" id="PTHR33445">
    <property type="entry name" value="ATP SYNTHASE SUBUNIT B', CHLOROPLASTIC"/>
    <property type="match status" value="1"/>
</dbReference>
<dbReference type="GO" id="GO:0016787">
    <property type="term" value="F:hydrolase activity"/>
    <property type="evidence" value="ECO:0007669"/>
    <property type="project" value="UniProtKB-KW"/>
</dbReference>
<dbReference type="OrthoDB" id="8479836at2"/>
<comment type="subunit">
    <text evidence="15 16">F-type ATPases have 2 components, F(1) - the catalytic core - and F(0) - the membrane proton channel. F(1) has five subunits: alpha(3), beta(3), gamma(1), delta(1), epsilon(1). F(0) has three main subunits: a(1), b(2) and c(10-14). The alpha and beta chains form an alternating ring which encloses part of the gamma chain. F(1) is attached to F(0) by a central stalk formed by the gamma and epsilon chains, while a peripheral stalk is formed by the delta and b chains.</text>
</comment>
<evidence type="ECO:0000313" key="19">
    <source>
        <dbReference type="EMBL" id="RDV03640.1"/>
    </source>
</evidence>
<evidence type="ECO:0000256" key="15">
    <source>
        <dbReference type="ARBA" id="ARBA00025830"/>
    </source>
</evidence>
<evidence type="ECO:0000256" key="7">
    <source>
        <dbReference type="ARBA" id="ARBA00022692"/>
    </source>
</evidence>
<keyword evidence="9 16" id="KW-1133">Transmembrane helix</keyword>
<keyword evidence="11 16" id="KW-0472">Membrane</keyword>
<evidence type="ECO:0000256" key="14">
    <source>
        <dbReference type="ARBA" id="ARBA00025614"/>
    </source>
</evidence>
<evidence type="ECO:0000313" key="20">
    <source>
        <dbReference type="Proteomes" id="UP000263993"/>
    </source>
</evidence>
<dbReference type="GO" id="GO:0046933">
    <property type="term" value="F:proton-transporting ATP synthase activity, rotational mechanism"/>
    <property type="evidence" value="ECO:0007669"/>
    <property type="project" value="UniProtKB-UniRule"/>
</dbReference>
<evidence type="ECO:0000256" key="13">
    <source>
        <dbReference type="ARBA" id="ARBA00025198"/>
    </source>
</evidence>
<keyword evidence="7 16" id="KW-0812">Transmembrane</keyword>
<dbReference type="RefSeq" id="WP_115515664.1">
    <property type="nucleotide sequence ID" value="NZ_QRGO01000001.1"/>
</dbReference>
<keyword evidence="19" id="KW-0378">Hydrolase</keyword>
<gene>
    <name evidence="16" type="primary">atpF</name>
    <name evidence="19" type="ORF">DXH78_02980</name>
</gene>
<sequence length="163" mass="17266">MHLLAEAETWVAVAFVIFLGVLVYIGVPKLIAKALDDRAARIKAELDDARKLKEEAAALLAEYQRKRSAAEAEAESIIAGAKDEAVRMAAEAKAKIEEFVARRTKMAEAKIAQAEAQATADVRAAAADAAVAAAEKILAAETKGALAGELIAKGIEDVRKKLN</sequence>
<dbReference type="GO" id="GO:0045259">
    <property type="term" value="C:proton-transporting ATP synthase complex"/>
    <property type="evidence" value="ECO:0007669"/>
    <property type="project" value="UniProtKB-KW"/>
</dbReference>
<reference evidence="20" key="1">
    <citation type="submission" date="2018-08" db="EMBL/GenBank/DDBJ databases">
        <authorList>
            <person name="Kim S.-J."/>
            <person name="Jung G.-Y."/>
        </authorList>
    </citation>
    <scope>NUCLEOTIDE SEQUENCE [LARGE SCALE GENOMIC DNA]</scope>
    <source>
        <strain evidence="20">GY_H</strain>
    </source>
</reference>
<evidence type="ECO:0000256" key="4">
    <source>
        <dbReference type="ARBA" id="ARBA00022475"/>
    </source>
</evidence>
<dbReference type="InterPro" id="IPR002146">
    <property type="entry name" value="ATP_synth_b/b'su_bac/chlpt"/>
</dbReference>
<comment type="subcellular location">
    <subcellularLocation>
        <location evidence="1">Cell inner membrane</location>
        <topology evidence="1">Single-pass membrane protein</topology>
    </subcellularLocation>
    <subcellularLocation>
        <location evidence="16">Cell membrane</location>
        <topology evidence="16">Single-pass membrane protein</topology>
    </subcellularLocation>
</comment>
<dbReference type="HAMAP" id="MF_01398">
    <property type="entry name" value="ATP_synth_b_bprime"/>
    <property type="match status" value="1"/>
</dbReference>
<proteinExistence type="inferred from homology"/>
<dbReference type="CDD" id="cd06503">
    <property type="entry name" value="ATP-synt_Fo_b"/>
    <property type="match status" value="1"/>
</dbReference>
<evidence type="ECO:0000256" key="16">
    <source>
        <dbReference type="HAMAP-Rule" id="MF_01398"/>
    </source>
</evidence>
<keyword evidence="5" id="KW-0997">Cell inner membrane</keyword>
<evidence type="ECO:0000256" key="17">
    <source>
        <dbReference type="RuleBase" id="RU003848"/>
    </source>
</evidence>
<evidence type="ECO:0000256" key="3">
    <source>
        <dbReference type="ARBA" id="ARBA00022448"/>
    </source>
</evidence>
<comment type="function">
    <text evidence="14">Component of the F(0) channel, it forms part of the peripheral stalk, linking F(1) to F(0). The b'-subunit is a diverged and duplicated form of b found in plants and photosynthetic bacteria.</text>
</comment>
<dbReference type="PANTHER" id="PTHR33445:SF1">
    <property type="entry name" value="ATP SYNTHASE SUBUNIT B"/>
    <property type="match status" value="1"/>
</dbReference>
<dbReference type="InterPro" id="IPR050059">
    <property type="entry name" value="ATP_synthase_B_chain"/>
</dbReference>
<keyword evidence="8 16" id="KW-0375">Hydrogen ion transport</keyword>
<keyword evidence="10 16" id="KW-0406">Ion transport</keyword>
<comment type="function">
    <text evidence="13 16">F(1)F(0) ATP synthase produces ATP from ADP in the presence of a proton or sodium gradient. F-type ATPases consist of two structural domains, F(1) containing the extramembraneous catalytic core and F(0) containing the membrane proton channel, linked together by a central stalk and a peripheral stalk. During catalysis, ATP synthesis in the catalytic domain of F(1) is coupled via a rotary mechanism of the central stalk subunits to proton translocation.</text>
</comment>
<dbReference type="GO" id="GO:0046961">
    <property type="term" value="F:proton-transporting ATPase activity, rotational mechanism"/>
    <property type="evidence" value="ECO:0007669"/>
    <property type="project" value="TreeGrafter"/>
</dbReference>
<evidence type="ECO:0000256" key="1">
    <source>
        <dbReference type="ARBA" id="ARBA00004377"/>
    </source>
</evidence>
<evidence type="ECO:0000256" key="10">
    <source>
        <dbReference type="ARBA" id="ARBA00023065"/>
    </source>
</evidence>
<keyword evidence="18" id="KW-0175">Coiled coil</keyword>
<keyword evidence="20" id="KW-1185">Reference proteome</keyword>
<comment type="caution">
    <text evidence="19">The sequence shown here is derived from an EMBL/GenBank/DDBJ whole genome shotgun (WGS) entry which is preliminary data.</text>
</comment>
<comment type="similarity">
    <text evidence="2 16 17">Belongs to the ATPase B chain family.</text>
</comment>
<name>A0A371B7U2_9BRAD</name>
<keyword evidence="6 16" id="KW-0138">CF(0)</keyword>
<evidence type="ECO:0000256" key="12">
    <source>
        <dbReference type="ARBA" id="ARBA00023310"/>
    </source>
</evidence>